<dbReference type="InterPro" id="IPR051693">
    <property type="entry name" value="UPF0046_metallophosphoest"/>
</dbReference>
<proteinExistence type="predicted"/>
<dbReference type="HOGENOM" id="CLU_041441_4_0_1"/>
<reference evidence="3" key="2">
    <citation type="submission" date="2015-01" db="EMBL/GenBank/DDBJ databases">
        <title>Evolutionary Origins and Diversification of the Mycorrhizal Mutualists.</title>
        <authorList>
            <consortium name="DOE Joint Genome Institute"/>
            <consortium name="Mycorrhizal Genomics Consortium"/>
            <person name="Kohler A."/>
            <person name="Kuo A."/>
            <person name="Nagy L.G."/>
            <person name="Floudas D."/>
            <person name="Copeland A."/>
            <person name="Barry K.W."/>
            <person name="Cichocki N."/>
            <person name="Veneault-Fourrey C."/>
            <person name="LaButti K."/>
            <person name="Lindquist E.A."/>
            <person name="Lipzen A."/>
            <person name="Lundell T."/>
            <person name="Morin E."/>
            <person name="Murat C."/>
            <person name="Riley R."/>
            <person name="Ohm R."/>
            <person name="Sun H."/>
            <person name="Tunlid A."/>
            <person name="Henrissat B."/>
            <person name="Grigoriev I.V."/>
            <person name="Hibbett D.S."/>
            <person name="Martin F."/>
        </authorList>
    </citation>
    <scope>NUCLEOTIDE SEQUENCE [LARGE SCALE GENOMIC DNA]</scope>
    <source>
        <strain evidence="3">Foug A</strain>
    </source>
</reference>
<evidence type="ECO:0000313" key="2">
    <source>
        <dbReference type="EMBL" id="KIM54362.1"/>
    </source>
</evidence>
<reference evidence="2 3" key="1">
    <citation type="submission" date="2014-04" db="EMBL/GenBank/DDBJ databases">
        <authorList>
            <consortium name="DOE Joint Genome Institute"/>
            <person name="Kuo A."/>
            <person name="Kohler A."/>
            <person name="Nagy L.G."/>
            <person name="Floudas D."/>
            <person name="Copeland A."/>
            <person name="Barry K.W."/>
            <person name="Cichocki N."/>
            <person name="Veneault-Fourrey C."/>
            <person name="LaButti K."/>
            <person name="Lindquist E.A."/>
            <person name="Lipzen A."/>
            <person name="Lundell T."/>
            <person name="Morin E."/>
            <person name="Murat C."/>
            <person name="Sun H."/>
            <person name="Tunlid A."/>
            <person name="Henrissat B."/>
            <person name="Grigoriev I.V."/>
            <person name="Hibbett D.S."/>
            <person name="Martin F."/>
            <person name="Nordberg H.P."/>
            <person name="Cantor M.N."/>
            <person name="Hua S.X."/>
        </authorList>
    </citation>
    <scope>NUCLEOTIDE SEQUENCE [LARGE SCALE GENOMIC DNA]</scope>
    <source>
        <strain evidence="2 3">Foug A</strain>
    </source>
</reference>
<gene>
    <name evidence="2" type="ORF">SCLCIDRAFT_1222060</name>
</gene>
<protein>
    <recommendedName>
        <fullName evidence="1">Calcineurin-like phosphoesterase domain-containing protein</fullName>
    </recommendedName>
</protein>
<organism evidence="2 3">
    <name type="scientific">Scleroderma citrinum Foug A</name>
    <dbReference type="NCBI Taxonomy" id="1036808"/>
    <lineage>
        <taxon>Eukaryota</taxon>
        <taxon>Fungi</taxon>
        <taxon>Dikarya</taxon>
        <taxon>Basidiomycota</taxon>
        <taxon>Agaricomycotina</taxon>
        <taxon>Agaricomycetes</taxon>
        <taxon>Agaricomycetidae</taxon>
        <taxon>Boletales</taxon>
        <taxon>Sclerodermatineae</taxon>
        <taxon>Sclerodermataceae</taxon>
        <taxon>Scleroderma</taxon>
    </lineage>
</organism>
<name>A0A0C2ZP29_9AGAM</name>
<dbReference type="InterPro" id="IPR004843">
    <property type="entry name" value="Calcineurin-like_PHP"/>
</dbReference>
<dbReference type="OrthoDB" id="630188at2759"/>
<dbReference type="InParanoid" id="A0A0C2ZP29"/>
<dbReference type="Proteomes" id="UP000053989">
    <property type="component" value="Unassembled WGS sequence"/>
</dbReference>
<dbReference type="PANTHER" id="PTHR12905">
    <property type="entry name" value="METALLOPHOSPHOESTERASE"/>
    <property type="match status" value="1"/>
</dbReference>
<dbReference type="CDD" id="cd07379">
    <property type="entry name" value="MPP_239FB"/>
    <property type="match status" value="1"/>
</dbReference>
<feature type="domain" description="Calcineurin-like phosphoesterase" evidence="1">
    <location>
        <begin position="44"/>
        <end position="238"/>
    </location>
</feature>
<dbReference type="GO" id="GO:0016787">
    <property type="term" value="F:hydrolase activity"/>
    <property type="evidence" value="ECO:0007669"/>
    <property type="project" value="InterPro"/>
</dbReference>
<evidence type="ECO:0000259" key="1">
    <source>
        <dbReference type="Pfam" id="PF00149"/>
    </source>
</evidence>
<dbReference type="STRING" id="1036808.A0A0C2ZP29"/>
<sequence>MPSWFSRTPSLQYGKESFDTKIGTVYTAYDPKSPPQHPGPQWTRFVCISDTHSETFDVPPGDVLLHSGDLSKLGKYDQLKVTVDWLRGLPHRVKIIIAGNHDLPLHEAWYVNDFHRFHKQKEDSSRIRALLNDEKNGITYLQDQKHTFQAKDGGREWSVYGFPWQPWFGGWAFNYETEEAQALVKPIPEVDILLTHGPPHSILDTALNEQHVGCPELLTHLSQMQRPPLLHCFGHIHESHGAIVHSWTTRDPAIEVSEAVDNTQSSSVKEQSRQTIMVNAANQPIGPRGFVRGIRVPCGGPGFQPVIIDILDSAER</sequence>
<keyword evidence="3" id="KW-1185">Reference proteome</keyword>
<dbReference type="SUPFAM" id="SSF56300">
    <property type="entry name" value="Metallo-dependent phosphatases"/>
    <property type="match status" value="1"/>
</dbReference>
<dbReference type="PANTHER" id="PTHR12905:SF0">
    <property type="entry name" value="CALCINEURIN-LIKE PHOSPHOESTERASE DOMAIN-CONTAINING PROTEIN"/>
    <property type="match status" value="1"/>
</dbReference>
<dbReference type="InterPro" id="IPR029052">
    <property type="entry name" value="Metallo-depent_PP-like"/>
</dbReference>
<dbReference type="AlphaFoldDB" id="A0A0C2ZP29"/>
<dbReference type="Pfam" id="PF00149">
    <property type="entry name" value="Metallophos"/>
    <property type="match status" value="1"/>
</dbReference>
<evidence type="ECO:0000313" key="3">
    <source>
        <dbReference type="Proteomes" id="UP000053989"/>
    </source>
</evidence>
<accession>A0A0C2ZP29</accession>
<dbReference type="Gene3D" id="3.60.21.10">
    <property type="match status" value="1"/>
</dbReference>
<dbReference type="EMBL" id="KN822156">
    <property type="protein sequence ID" value="KIM54362.1"/>
    <property type="molecule type" value="Genomic_DNA"/>
</dbReference>